<keyword evidence="3" id="KW-1185">Reference proteome</keyword>
<feature type="region of interest" description="Disordered" evidence="1">
    <location>
        <begin position="1"/>
        <end position="38"/>
    </location>
</feature>
<sequence>MATQGDGSFRPRAHTRRGPLGNQETGNTFTARDRARVV</sequence>
<evidence type="ECO:0000313" key="3">
    <source>
        <dbReference type="Proteomes" id="UP000010931"/>
    </source>
</evidence>
<reference evidence="2 3" key="1">
    <citation type="journal article" date="2011" name="Plasmid">
        <title>Streptomyces turgidiscabies Car8 contains a modular pathogenicity island that shares virulence genes with other actinobacterial plant pathogens.</title>
        <authorList>
            <person name="Huguet-Tapia J.C."/>
            <person name="Badger J.H."/>
            <person name="Loria R."/>
            <person name="Pettis G.S."/>
        </authorList>
    </citation>
    <scope>NUCLEOTIDE SEQUENCE [LARGE SCALE GENOMIC DNA]</scope>
    <source>
        <strain evidence="2 3">Car8</strain>
    </source>
</reference>
<dbReference type="Proteomes" id="UP000010931">
    <property type="component" value="Unassembled WGS sequence"/>
</dbReference>
<protein>
    <submittedName>
        <fullName evidence="2">Uncharacterized protein</fullName>
    </submittedName>
</protein>
<feature type="non-terminal residue" evidence="2">
    <location>
        <position position="38"/>
    </location>
</feature>
<comment type="caution">
    <text evidence="2">The sequence shown here is derived from an EMBL/GenBank/DDBJ whole genome shotgun (WGS) entry which is preliminary data.</text>
</comment>
<accession>L7FIP6</accession>
<organism evidence="2 3">
    <name type="scientific">Streptomyces turgidiscabies (strain Car8)</name>
    <dbReference type="NCBI Taxonomy" id="698760"/>
    <lineage>
        <taxon>Bacteria</taxon>
        <taxon>Bacillati</taxon>
        <taxon>Actinomycetota</taxon>
        <taxon>Actinomycetes</taxon>
        <taxon>Kitasatosporales</taxon>
        <taxon>Streptomycetaceae</taxon>
        <taxon>Streptomyces</taxon>
    </lineage>
</organism>
<evidence type="ECO:0000256" key="1">
    <source>
        <dbReference type="SAM" id="MobiDB-lite"/>
    </source>
</evidence>
<name>L7FIP6_STRT8</name>
<evidence type="ECO:0000313" key="2">
    <source>
        <dbReference type="EMBL" id="ELP70961.1"/>
    </source>
</evidence>
<dbReference type="AlphaFoldDB" id="L7FIP6"/>
<proteinExistence type="predicted"/>
<gene>
    <name evidence="2" type="ORF">STRTUCAR8_05852</name>
</gene>
<dbReference type="EMBL" id="AEJB01000024">
    <property type="protein sequence ID" value="ELP70961.1"/>
    <property type="molecule type" value="Genomic_DNA"/>
</dbReference>